<dbReference type="PANTHER" id="PTHR44167">
    <property type="entry name" value="OVARIAN-SPECIFIC SERINE/THREONINE-PROTEIN KINASE LOK-RELATED"/>
    <property type="match status" value="1"/>
</dbReference>
<accession>A0A9W9IHT2</accession>
<proteinExistence type="predicted"/>
<dbReference type="PROSITE" id="PS50011">
    <property type="entry name" value="PROTEIN_KINASE_DOM"/>
    <property type="match status" value="1"/>
</dbReference>
<dbReference type="GO" id="GO:0005524">
    <property type="term" value="F:ATP binding"/>
    <property type="evidence" value="ECO:0007669"/>
    <property type="project" value="InterPro"/>
</dbReference>
<dbReference type="GO" id="GO:0004674">
    <property type="term" value="F:protein serine/threonine kinase activity"/>
    <property type="evidence" value="ECO:0007669"/>
    <property type="project" value="TreeGrafter"/>
</dbReference>
<dbReference type="GO" id="GO:0044773">
    <property type="term" value="P:mitotic DNA damage checkpoint signaling"/>
    <property type="evidence" value="ECO:0007669"/>
    <property type="project" value="TreeGrafter"/>
</dbReference>
<dbReference type="EMBL" id="JAPQKN010000001">
    <property type="protein sequence ID" value="KAJ5176549.1"/>
    <property type="molecule type" value="Genomic_DNA"/>
</dbReference>
<evidence type="ECO:0000313" key="2">
    <source>
        <dbReference type="EMBL" id="KAJ5176549.1"/>
    </source>
</evidence>
<reference evidence="2" key="2">
    <citation type="journal article" date="2023" name="IMA Fungus">
        <title>Comparative genomic study of the Penicillium genus elucidates a diverse pangenome and 15 lateral gene transfer events.</title>
        <authorList>
            <person name="Petersen C."/>
            <person name="Sorensen T."/>
            <person name="Nielsen M.R."/>
            <person name="Sondergaard T.E."/>
            <person name="Sorensen J.L."/>
            <person name="Fitzpatrick D.A."/>
            <person name="Frisvad J.C."/>
            <person name="Nielsen K.L."/>
        </authorList>
    </citation>
    <scope>NUCLEOTIDE SEQUENCE</scope>
    <source>
        <strain evidence="2">IBT 26290</strain>
    </source>
</reference>
<dbReference type="GO" id="GO:0005737">
    <property type="term" value="C:cytoplasm"/>
    <property type="evidence" value="ECO:0007669"/>
    <property type="project" value="TreeGrafter"/>
</dbReference>
<dbReference type="SMART" id="SM00220">
    <property type="entry name" value="S_TKc"/>
    <property type="match status" value="1"/>
</dbReference>
<dbReference type="RefSeq" id="XP_056548157.1">
    <property type="nucleotide sequence ID" value="XM_056684551.1"/>
</dbReference>
<sequence>MSLSGAMDASYNRLFQLEIARALAAQLVLAVEYVHSQGFVHGDLHYGNVLLQLPFDLSQLSEEALYKKYGEPELEAIRRFDGTLLPPNIPSHAVLPIWLGEASDKIKLPEAKILLSDFGEAFSPTKQQRFESHTPLVGRPPEVRFEPHKPLSFPSDIWSLGCSLWNMIGQSSLFEGIFATEDSITCEQVDALGMLPPEWWYKWEGRHSRFTEDGKPTNRDPYRSWEDRFEQDMQQPRQRKGMPLIEPAERNAIFKMLKSMLKFRPENRSTAKQILECEWMVKWALPEYEKIRRI</sequence>
<dbReference type="Proteomes" id="UP001149163">
    <property type="component" value="Unassembled WGS sequence"/>
</dbReference>
<dbReference type="Gene3D" id="1.10.510.10">
    <property type="entry name" value="Transferase(Phosphotransferase) domain 1"/>
    <property type="match status" value="1"/>
</dbReference>
<dbReference type="InterPro" id="IPR011009">
    <property type="entry name" value="Kinase-like_dom_sf"/>
</dbReference>
<dbReference type="SUPFAM" id="SSF56112">
    <property type="entry name" value="Protein kinase-like (PK-like)"/>
    <property type="match status" value="1"/>
</dbReference>
<feature type="domain" description="Protein kinase" evidence="1">
    <location>
        <begin position="1"/>
        <end position="280"/>
    </location>
</feature>
<gene>
    <name evidence="2" type="ORF">N7482_002426</name>
</gene>
<keyword evidence="3" id="KW-1185">Reference proteome</keyword>
<reference evidence="2" key="1">
    <citation type="submission" date="2022-11" db="EMBL/GenBank/DDBJ databases">
        <authorList>
            <person name="Petersen C."/>
        </authorList>
    </citation>
    <scope>NUCLEOTIDE SEQUENCE</scope>
    <source>
        <strain evidence="2">IBT 26290</strain>
    </source>
</reference>
<organism evidence="2 3">
    <name type="scientific">Penicillium canariense</name>
    <dbReference type="NCBI Taxonomy" id="189055"/>
    <lineage>
        <taxon>Eukaryota</taxon>
        <taxon>Fungi</taxon>
        <taxon>Dikarya</taxon>
        <taxon>Ascomycota</taxon>
        <taxon>Pezizomycotina</taxon>
        <taxon>Eurotiomycetes</taxon>
        <taxon>Eurotiomycetidae</taxon>
        <taxon>Eurotiales</taxon>
        <taxon>Aspergillaceae</taxon>
        <taxon>Penicillium</taxon>
    </lineage>
</organism>
<evidence type="ECO:0000313" key="3">
    <source>
        <dbReference type="Proteomes" id="UP001149163"/>
    </source>
</evidence>
<dbReference type="AlphaFoldDB" id="A0A9W9IHT2"/>
<dbReference type="OrthoDB" id="5979581at2759"/>
<protein>
    <recommendedName>
        <fullName evidence="1">Protein kinase domain-containing protein</fullName>
    </recommendedName>
</protein>
<dbReference type="GeneID" id="81423727"/>
<evidence type="ECO:0000259" key="1">
    <source>
        <dbReference type="PROSITE" id="PS50011"/>
    </source>
</evidence>
<dbReference type="PANTHER" id="PTHR44167:SF24">
    <property type="entry name" value="SERINE_THREONINE-PROTEIN KINASE CHK2"/>
    <property type="match status" value="1"/>
</dbReference>
<name>A0A9W9IHT2_9EURO</name>
<comment type="caution">
    <text evidence="2">The sequence shown here is derived from an EMBL/GenBank/DDBJ whole genome shotgun (WGS) entry which is preliminary data.</text>
</comment>
<dbReference type="Pfam" id="PF00069">
    <property type="entry name" value="Pkinase"/>
    <property type="match status" value="1"/>
</dbReference>
<dbReference type="GO" id="GO:0005634">
    <property type="term" value="C:nucleus"/>
    <property type="evidence" value="ECO:0007669"/>
    <property type="project" value="TreeGrafter"/>
</dbReference>
<dbReference type="InterPro" id="IPR000719">
    <property type="entry name" value="Prot_kinase_dom"/>
</dbReference>